<accession>A0A1L9VEF4</accession>
<dbReference type="VEuPathDB" id="FungiDB:ASPGLDRAFT_585760"/>
<dbReference type="EMBL" id="KV878903">
    <property type="protein sequence ID" value="OJJ82273.1"/>
    <property type="molecule type" value="Genomic_DNA"/>
</dbReference>
<dbReference type="AlphaFoldDB" id="A0A1L9VEF4"/>
<gene>
    <name evidence="1" type="ORF">ASPGLDRAFT_585760</name>
</gene>
<name>A0A1L9VEF4_ASPGL</name>
<dbReference type="GeneID" id="34464583"/>
<evidence type="ECO:0000313" key="1">
    <source>
        <dbReference type="EMBL" id="OJJ82273.1"/>
    </source>
</evidence>
<dbReference type="Proteomes" id="UP000184300">
    <property type="component" value="Unassembled WGS sequence"/>
</dbReference>
<sequence length="265" mass="30031">MPDIWLRRSLQTFMASGFVGFWKNSPLDILSGKRGRKFGNIKDSCWALVGALGIDDIEVTYDKDVSMEEVKRRLFAALIDKYQWVMLSLPFPGFRIPEGGEQNAPERSFRWIDVADGVMLPVHAFCVELKPQPKSSQERLPTLSYTHDLRIKGDKGEKITLYRASEDGTTWFRHYRQDKDGLKIVSTKEVAFAEDRLLSDAWLLPLHHINMKPGVSGRRCLTLLGLNHHISDILPARANFGGIIDIKGVGQEKVEVDEIILNPSL</sequence>
<evidence type="ECO:0000313" key="2">
    <source>
        <dbReference type="Proteomes" id="UP000184300"/>
    </source>
</evidence>
<reference evidence="2" key="1">
    <citation type="journal article" date="2017" name="Genome Biol.">
        <title>Comparative genomics reveals high biological diversity and specific adaptations in the industrially and medically important fungal genus Aspergillus.</title>
        <authorList>
            <person name="de Vries R.P."/>
            <person name="Riley R."/>
            <person name="Wiebenga A."/>
            <person name="Aguilar-Osorio G."/>
            <person name="Amillis S."/>
            <person name="Uchima C.A."/>
            <person name="Anderluh G."/>
            <person name="Asadollahi M."/>
            <person name="Askin M."/>
            <person name="Barry K."/>
            <person name="Battaglia E."/>
            <person name="Bayram O."/>
            <person name="Benocci T."/>
            <person name="Braus-Stromeyer S.A."/>
            <person name="Caldana C."/>
            <person name="Canovas D."/>
            <person name="Cerqueira G.C."/>
            <person name="Chen F."/>
            <person name="Chen W."/>
            <person name="Choi C."/>
            <person name="Clum A."/>
            <person name="Dos Santos R.A."/>
            <person name="Damasio A.R."/>
            <person name="Diallinas G."/>
            <person name="Emri T."/>
            <person name="Fekete E."/>
            <person name="Flipphi M."/>
            <person name="Freyberg S."/>
            <person name="Gallo A."/>
            <person name="Gournas C."/>
            <person name="Habgood R."/>
            <person name="Hainaut M."/>
            <person name="Harispe M.L."/>
            <person name="Henrissat B."/>
            <person name="Hilden K.S."/>
            <person name="Hope R."/>
            <person name="Hossain A."/>
            <person name="Karabika E."/>
            <person name="Karaffa L."/>
            <person name="Karanyi Z."/>
            <person name="Krasevec N."/>
            <person name="Kuo A."/>
            <person name="Kusch H."/>
            <person name="LaButti K."/>
            <person name="Lagendijk E.L."/>
            <person name="Lapidus A."/>
            <person name="Levasseur A."/>
            <person name="Lindquist E."/>
            <person name="Lipzen A."/>
            <person name="Logrieco A.F."/>
            <person name="MacCabe A."/>
            <person name="Maekelae M.R."/>
            <person name="Malavazi I."/>
            <person name="Melin P."/>
            <person name="Meyer V."/>
            <person name="Mielnichuk N."/>
            <person name="Miskei M."/>
            <person name="Molnar A.P."/>
            <person name="Mule G."/>
            <person name="Ngan C.Y."/>
            <person name="Orejas M."/>
            <person name="Orosz E."/>
            <person name="Ouedraogo J.P."/>
            <person name="Overkamp K.M."/>
            <person name="Park H.-S."/>
            <person name="Perrone G."/>
            <person name="Piumi F."/>
            <person name="Punt P.J."/>
            <person name="Ram A.F."/>
            <person name="Ramon A."/>
            <person name="Rauscher S."/>
            <person name="Record E."/>
            <person name="Riano-Pachon D.M."/>
            <person name="Robert V."/>
            <person name="Roehrig J."/>
            <person name="Ruller R."/>
            <person name="Salamov A."/>
            <person name="Salih N.S."/>
            <person name="Samson R.A."/>
            <person name="Sandor E."/>
            <person name="Sanguinetti M."/>
            <person name="Schuetze T."/>
            <person name="Sepcic K."/>
            <person name="Shelest E."/>
            <person name="Sherlock G."/>
            <person name="Sophianopoulou V."/>
            <person name="Squina F.M."/>
            <person name="Sun H."/>
            <person name="Susca A."/>
            <person name="Todd R.B."/>
            <person name="Tsang A."/>
            <person name="Unkles S.E."/>
            <person name="van de Wiele N."/>
            <person name="van Rossen-Uffink D."/>
            <person name="Oliveira J.V."/>
            <person name="Vesth T.C."/>
            <person name="Visser J."/>
            <person name="Yu J.-H."/>
            <person name="Zhou M."/>
            <person name="Andersen M.R."/>
            <person name="Archer D.B."/>
            <person name="Baker S.E."/>
            <person name="Benoit I."/>
            <person name="Brakhage A.A."/>
            <person name="Braus G.H."/>
            <person name="Fischer R."/>
            <person name="Frisvad J.C."/>
            <person name="Goldman G.H."/>
            <person name="Houbraken J."/>
            <person name="Oakley B."/>
            <person name="Pocsi I."/>
            <person name="Scazzocchio C."/>
            <person name="Seiboth B."/>
            <person name="vanKuyk P.A."/>
            <person name="Wortman J."/>
            <person name="Dyer P.S."/>
            <person name="Grigoriev I.V."/>
        </authorList>
    </citation>
    <scope>NUCLEOTIDE SEQUENCE [LARGE SCALE GENOMIC DNA]</scope>
    <source>
        <strain evidence="2">CBS 516.65</strain>
    </source>
</reference>
<organism evidence="1 2">
    <name type="scientific">Aspergillus glaucus CBS 516.65</name>
    <dbReference type="NCBI Taxonomy" id="1160497"/>
    <lineage>
        <taxon>Eukaryota</taxon>
        <taxon>Fungi</taxon>
        <taxon>Dikarya</taxon>
        <taxon>Ascomycota</taxon>
        <taxon>Pezizomycotina</taxon>
        <taxon>Eurotiomycetes</taxon>
        <taxon>Eurotiomycetidae</taxon>
        <taxon>Eurotiales</taxon>
        <taxon>Aspergillaceae</taxon>
        <taxon>Aspergillus</taxon>
        <taxon>Aspergillus subgen. Aspergillus</taxon>
    </lineage>
</organism>
<dbReference type="OrthoDB" id="2157530at2759"/>
<keyword evidence="2" id="KW-1185">Reference proteome</keyword>
<protein>
    <submittedName>
        <fullName evidence="1">Uncharacterized protein</fullName>
    </submittedName>
</protein>
<proteinExistence type="predicted"/>
<dbReference type="RefSeq" id="XP_022398971.1">
    <property type="nucleotide sequence ID" value="XM_022548323.1"/>
</dbReference>